<feature type="transmembrane region" description="Helical" evidence="1">
    <location>
        <begin position="134"/>
        <end position="154"/>
    </location>
</feature>
<feature type="transmembrane region" description="Helical" evidence="1">
    <location>
        <begin position="160"/>
        <end position="179"/>
    </location>
</feature>
<dbReference type="RefSeq" id="WP_346033573.1">
    <property type="nucleotide sequence ID" value="NZ_BAABHV010000021.1"/>
</dbReference>
<reference evidence="3" key="1">
    <citation type="journal article" date="2019" name="Int. J. Syst. Evol. Microbiol.">
        <title>The Global Catalogue of Microorganisms (GCM) 10K type strain sequencing project: providing services to taxonomists for standard genome sequencing and annotation.</title>
        <authorList>
            <consortium name="The Broad Institute Genomics Platform"/>
            <consortium name="The Broad Institute Genome Sequencing Center for Infectious Disease"/>
            <person name="Wu L."/>
            <person name="Ma J."/>
        </authorList>
    </citation>
    <scope>NUCLEOTIDE SEQUENCE [LARGE SCALE GENOMIC DNA]</scope>
    <source>
        <strain evidence="3">JCM 18014</strain>
    </source>
</reference>
<keyword evidence="1" id="KW-0472">Membrane</keyword>
<feature type="transmembrane region" description="Helical" evidence="1">
    <location>
        <begin position="29"/>
        <end position="46"/>
    </location>
</feature>
<evidence type="ECO:0000313" key="3">
    <source>
        <dbReference type="Proteomes" id="UP001500518"/>
    </source>
</evidence>
<dbReference type="EMBL" id="BAABHV010000021">
    <property type="protein sequence ID" value="GAA5059689.1"/>
    <property type="molecule type" value="Genomic_DNA"/>
</dbReference>
<keyword evidence="3" id="KW-1185">Reference proteome</keyword>
<feature type="transmembrane region" description="Helical" evidence="1">
    <location>
        <begin position="262"/>
        <end position="286"/>
    </location>
</feature>
<accession>A0ABP9KLJ8</accession>
<keyword evidence="1" id="KW-0812">Transmembrane</keyword>
<feature type="transmembrane region" description="Helical" evidence="1">
    <location>
        <begin position="232"/>
        <end position="255"/>
    </location>
</feature>
<name>A0ABP9KLJ8_9SPHN</name>
<keyword evidence="1" id="KW-1133">Transmembrane helix</keyword>
<evidence type="ECO:0000313" key="2">
    <source>
        <dbReference type="EMBL" id="GAA5059689.1"/>
    </source>
</evidence>
<sequence length="292" mass="30211">MQNKAERSFPLRLQRIVDAREKLARHRRIATLAALALFAAGIVWALGETQVSLAAIDWRWMLALIPLILPALLLNAVELQVTARMLERDMPLGSAMQVTCWAMLANLLPLPGGAILRGAKLSSLGIGAARSSQAILAGGALWASLAVAVTLAAVLPWPLAALPLAAALGGAAFSLAWLARLGPAPFALRLTMIRLALIGLTILRIYIIFLAIGLPGNWPQAAAYSGVSVVGTLVGIVPAGLGVTEATGAVLALLIEASPANAFLALSVNRLVGLVTASAVVAAAGMKPRETA</sequence>
<proteinExistence type="predicted"/>
<evidence type="ECO:0000256" key="1">
    <source>
        <dbReference type="SAM" id="Phobius"/>
    </source>
</evidence>
<comment type="caution">
    <text evidence="2">The sequence shown here is derived from an EMBL/GenBank/DDBJ whole genome shotgun (WGS) entry which is preliminary data.</text>
</comment>
<organism evidence="2 3">
    <name type="scientific">Erythrobacter westpacificensis</name>
    <dbReference type="NCBI Taxonomy" id="1055231"/>
    <lineage>
        <taxon>Bacteria</taxon>
        <taxon>Pseudomonadati</taxon>
        <taxon>Pseudomonadota</taxon>
        <taxon>Alphaproteobacteria</taxon>
        <taxon>Sphingomonadales</taxon>
        <taxon>Erythrobacteraceae</taxon>
        <taxon>Erythrobacter/Porphyrobacter group</taxon>
        <taxon>Erythrobacter</taxon>
    </lineage>
</organism>
<protein>
    <submittedName>
        <fullName evidence="2">Uncharacterized protein</fullName>
    </submittedName>
</protein>
<feature type="transmembrane region" description="Helical" evidence="1">
    <location>
        <begin position="191"/>
        <end position="212"/>
    </location>
</feature>
<feature type="transmembrane region" description="Helical" evidence="1">
    <location>
        <begin position="58"/>
        <end position="77"/>
    </location>
</feature>
<gene>
    <name evidence="2" type="ORF">GCM10023208_27270</name>
</gene>
<dbReference type="Proteomes" id="UP001500518">
    <property type="component" value="Unassembled WGS sequence"/>
</dbReference>